<dbReference type="Proteomes" id="UP000305792">
    <property type="component" value="Unassembled WGS sequence"/>
</dbReference>
<dbReference type="GO" id="GO:0004553">
    <property type="term" value="F:hydrolase activity, hydrolyzing O-glycosyl compounds"/>
    <property type="evidence" value="ECO:0007669"/>
    <property type="project" value="InterPro"/>
</dbReference>
<feature type="chain" id="PRO_5039560804" description="CBM2 domain-containing protein" evidence="1">
    <location>
        <begin position="30"/>
        <end position="281"/>
    </location>
</feature>
<organism evidence="3 4">
    <name type="scientific">Glycomyces paridis</name>
    <dbReference type="NCBI Taxonomy" id="2126555"/>
    <lineage>
        <taxon>Bacteria</taxon>
        <taxon>Bacillati</taxon>
        <taxon>Actinomycetota</taxon>
        <taxon>Actinomycetes</taxon>
        <taxon>Glycomycetales</taxon>
        <taxon>Glycomycetaceae</taxon>
        <taxon>Glycomyces</taxon>
    </lineage>
</organism>
<dbReference type="EMBL" id="STGX01000012">
    <property type="protein sequence ID" value="THV27098.1"/>
    <property type="molecule type" value="Genomic_DNA"/>
</dbReference>
<feature type="domain" description="CBM2" evidence="2">
    <location>
        <begin position="172"/>
        <end position="281"/>
    </location>
</feature>
<keyword evidence="1" id="KW-0732">Signal</keyword>
<evidence type="ECO:0000313" key="3">
    <source>
        <dbReference type="EMBL" id="THV27098.1"/>
    </source>
</evidence>
<dbReference type="InterPro" id="IPR008965">
    <property type="entry name" value="CBM2/CBM3_carb-bd_dom_sf"/>
</dbReference>
<gene>
    <name evidence="3" type="ORF">E9998_16655</name>
</gene>
<evidence type="ECO:0000259" key="2">
    <source>
        <dbReference type="PROSITE" id="PS51173"/>
    </source>
</evidence>
<dbReference type="SMART" id="SM00637">
    <property type="entry name" value="CBD_II"/>
    <property type="match status" value="1"/>
</dbReference>
<dbReference type="PROSITE" id="PS51173">
    <property type="entry name" value="CBM2"/>
    <property type="match status" value="1"/>
</dbReference>
<dbReference type="Gene3D" id="2.60.40.290">
    <property type="match status" value="1"/>
</dbReference>
<dbReference type="Pfam" id="PF00553">
    <property type="entry name" value="CBM_2"/>
    <property type="match status" value="1"/>
</dbReference>
<dbReference type="RefSeq" id="WP_136530815.1">
    <property type="nucleotide sequence ID" value="NZ_STGX01000012.1"/>
</dbReference>
<proteinExistence type="predicted"/>
<feature type="signal peptide" evidence="1">
    <location>
        <begin position="1"/>
        <end position="29"/>
    </location>
</feature>
<sequence length="281" mass="29671">MRRLSHLLRIGLAATAGLLVAVGATGTAAADHPDPPPIPFTAFDLGEDGCTYFGTNGQALWAATHQGIEDYRVAITGHTSIAVPGADPAEPMPCLPVVPADRQVEFTLFDDGVQVGEHIVPIDMGDPSAEFAFEFTTEGAAERLDVAVCQERRADGSTWSGRCGDTTTIYSDGAQPPYCEFTFAITNAWTNGFTGQVGITALVEPLTTWHVVITFPGGQQIQSLWNARWSQLGDVVEAANPEWGAPIPVGGTAWMGFVATGSASPPPLVEVYGNGRPCDRA</sequence>
<dbReference type="InterPro" id="IPR012291">
    <property type="entry name" value="CBM2_carb-bd_dom_sf"/>
</dbReference>
<keyword evidence="4" id="KW-1185">Reference proteome</keyword>
<reference evidence="3 4" key="1">
    <citation type="journal article" date="2018" name="Int. J. Syst. Evol. Microbiol.">
        <title>Glycomyces paridis sp. nov., isolated from the medicinal plant Paris polyphylla.</title>
        <authorList>
            <person name="Fang X.M."/>
            <person name="Bai J.L."/>
            <person name="Su J."/>
            <person name="Zhao L.L."/>
            <person name="Liu H.Y."/>
            <person name="Ma B.P."/>
            <person name="Zhang Y.Q."/>
            <person name="Yu L.Y."/>
        </authorList>
    </citation>
    <scope>NUCLEOTIDE SEQUENCE [LARGE SCALE GENOMIC DNA]</scope>
    <source>
        <strain evidence="3 4">CPCC 204357</strain>
    </source>
</reference>
<protein>
    <recommendedName>
        <fullName evidence="2">CBM2 domain-containing protein</fullName>
    </recommendedName>
</protein>
<dbReference type="SUPFAM" id="SSF49384">
    <property type="entry name" value="Carbohydrate-binding domain"/>
    <property type="match status" value="1"/>
</dbReference>
<name>A0A4S8PA02_9ACTN</name>
<dbReference type="GO" id="GO:0030247">
    <property type="term" value="F:polysaccharide binding"/>
    <property type="evidence" value="ECO:0007669"/>
    <property type="project" value="UniProtKB-UniRule"/>
</dbReference>
<accession>A0A4S8PA02</accession>
<evidence type="ECO:0000313" key="4">
    <source>
        <dbReference type="Proteomes" id="UP000305792"/>
    </source>
</evidence>
<dbReference type="OrthoDB" id="4902692at2"/>
<dbReference type="AlphaFoldDB" id="A0A4S8PA02"/>
<dbReference type="GO" id="GO:0005975">
    <property type="term" value="P:carbohydrate metabolic process"/>
    <property type="evidence" value="ECO:0007669"/>
    <property type="project" value="InterPro"/>
</dbReference>
<evidence type="ECO:0000256" key="1">
    <source>
        <dbReference type="SAM" id="SignalP"/>
    </source>
</evidence>
<dbReference type="InterPro" id="IPR001919">
    <property type="entry name" value="CBD2"/>
</dbReference>
<comment type="caution">
    <text evidence="3">The sequence shown here is derived from an EMBL/GenBank/DDBJ whole genome shotgun (WGS) entry which is preliminary data.</text>
</comment>